<accession>A0A317F4Z5</accession>
<organism evidence="3 4">
    <name type="scientific">Pedobacter paludis</name>
    <dbReference type="NCBI Taxonomy" id="2203212"/>
    <lineage>
        <taxon>Bacteria</taxon>
        <taxon>Pseudomonadati</taxon>
        <taxon>Bacteroidota</taxon>
        <taxon>Sphingobacteriia</taxon>
        <taxon>Sphingobacteriales</taxon>
        <taxon>Sphingobacteriaceae</taxon>
        <taxon>Pedobacter</taxon>
    </lineage>
</organism>
<dbReference type="Gene3D" id="3.30.70.100">
    <property type="match status" value="1"/>
</dbReference>
<evidence type="ECO:0000259" key="2">
    <source>
        <dbReference type="PROSITE" id="PS51502"/>
    </source>
</evidence>
<keyword evidence="4" id="KW-1185">Reference proteome</keyword>
<dbReference type="PROSITE" id="PS51502">
    <property type="entry name" value="S_R_A_B_BARREL"/>
    <property type="match status" value="1"/>
</dbReference>
<sequence>MISHHVLFWLKADTTEDQKIAFCKSLETLENIEVVKTFHVGTPAPIERAVVDTSYTFSLILFFEDLAAHDVYQVHPLHKAFLDEFKVYFDKVIIYDAN</sequence>
<dbReference type="Proteomes" id="UP000245391">
    <property type="component" value="Unassembled WGS sequence"/>
</dbReference>
<dbReference type="InterPro" id="IPR044662">
    <property type="entry name" value="HS1/DABB1-like"/>
</dbReference>
<dbReference type="InterPro" id="IPR013097">
    <property type="entry name" value="Dabb"/>
</dbReference>
<dbReference type="AlphaFoldDB" id="A0A317F4Z5"/>
<feature type="domain" description="Stress-response A/B barrel" evidence="2">
    <location>
        <begin position="2"/>
        <end position="97"/>
    </location>
</feature>
<reference evidence="4" key="1">
    <citation type="submission" date="2018-05" db="EMBL/GenBank/DDBJ databases">
        <title>Pedobacter paludis sp. nov., isolated from wetland soil.</title>
        <authorList>
            <person name="Zhang Y."/>
        </authorList>
    </citation>
    <scope>NUCLEOTIDE SEQUENCE [LARGE SCALE GENOMIC DNA]</scope>
    <source>
        <strain evidence="4">R-8</strain>
    </source>
</reference>
<dbReference type="SUPFAM" id="SSF54909">
    <property type="entry name" value="Dimeric alpha+beta barrel"/>
    <property type="match status" value="1"/>
</dbReference>
<dbReference type="PANTHER" id="PTHR33178:SF10">
    <property type="entry name" value="STRESS-RESPONSE A_B BARREL DOMAIN-CONTAINING PROTEIN"/>
    <property type="match status" value="1"/>
</dbReference>
<dbReference type="PANTHER" id="PTHR33178">
    <property type="match status" value="1"/>
</dbReference>
<comment type="caution">
    <text evidence="3">The sequence shown here is derived from an EMBL/GenBank/DDBJ whole genome shotgun (WGS) entry which is preliminary data.</text>
</comment>
<dbReference type="EMBL" id="QGNY01000001">
    <property type="protein sequence ID" value="PWS33117.1"/>
    <property type="molecule type" value="Genomic_DNA"/>
</dbReference>
<dbReference type="OrthoDB" id="7189263at2"/>
<protein>
    <submittedName>
        <fullName evidence="3">Transcription-repair coupling factor</fullName>
    </submittedName>
</protein>
<dbReference type="RefSeq" id="WP_109927706.1">
    <property type="nucleotide sequence ID" value="NZ_QGNY01000001.1"/>
</dbReference>
<name>A0A317F4Z5_9SPHI</name>
<dbReference type="SMART" id="SM00886">
    <property type="entry name" value="Dabb"/>
    <property type="match status" value="1"/>
</dbReference>
<evidence type="ECO:0000313" key="3">
    <source>
        <dbReference type="EMBL" id="PWS33117.1"/>
    </source>
</evidence>
<dbReference type="InterPro" id="IPR011008">
    <property type="entry name" value="Dimeric_a/b-barrel"/>
</dbReference>
<evidence type="ECO:0000256" key="1">
    <source>
        <dbReference type="ARBA" id="ARBA00011738"/>
    </source>
</evidence>
<gene>
    <name evidence="3" type="ORF">DF947_00300</name>
</gene>
<comment type="subunit">
    <text evidence="1">Homodimer.</text>
</comment>
<proteinExistence type="predicted"/>
<evidence type="ECO:0000313" key="4">
    <source>
        <dbReference type="Proteomes" id="UP000245391"/>
    </source>
</evidence>
<dbReference type="Pfam" id="PF07876">
    <property type="entry name" value="Dabb"/>
    <property type="match status" value="1"/>
</dbReference>